<proteinExistence type="predicted"/>
<evidence type="ECO:0000313" key="3">
    <source>
        <dbReference type="EMBL" id="KAF4979508.1"/>
    </source>
</evidence>
<name>A0A8H4XM13_9HYPO</name>
<feature type="transmembrane region" description="Helical" evidence="2">
    <location>
        <begin position="152"/>
        <end position="174"/>
    </location>
</feature>
<evidence type="ECO:0000313" key="4">
    <source>
        <dbReference type="Proteomes" id="UP000635477"/>
    </source>
</evidence>
<organism evidence="3 4">
    <name type="scientific">Fusarium zealandicum</name>
    <dbReference type="NCBI Taxonomy" id="1053134"/>
    <lineage>
        <taxon>Eukaryota</taxon>
        <taxon>Fungi</taxon>
        <taxon>Dikarya</taxon>
        <taxon>Ascomycota</taxon>
        <taxon>Pezizomycotina</taxon>
        <taxon>Sordariomycetes</taxon>
        <taxon>Hypocreomycetidae</taxon>
        <taxon>Hypocreales</taxon>
        <taxon>Nectriaceae</taxon>
        <taxon>Fusarium</taxon>
        <taxon>Fusarium staphyleae species complex</taxon>
    </lineage>
</organism>
<gene>
    <name evidence="3" type="ORF">FZEAL_4276</name>
</gene>
<feature type="transmembrane region" description="Helical" evidence="2">
    <location>
        <begin position="69"/>
        <end position="91"/>
    </location>
</feature>
<sequence length="239" mass="26665">MDQPTSQQPAVGGLDAHQPHPNAAPLRVIRIPGGQKWRVKLRYRAGAIVTDIIIIGVSGAALSESDYIPLVYLGSLAVAAIIWNLIEILVLHQREGHRGNHPGVIIAIDLMFWVGWLVLVTFFGMVMPTPDERRRPSDYRPREGDPMHAHPAIYISTLVLVVFEIIFHFILFVIGCREARARRLSASEVIYVQGGPEEAILYPPPGWKVAHVHYTQERPPKPPQPPQNPPPSYTELANL</sequence>
<comment type="caution">
    <text evidence="3">The sequence shown here is derived from an EMBL/GenBank/DDBJ whole genome shotgun (WGS) entry which is preliminary data.</text>
</comment>
<keyword evidence="2" id="KW-0812">Transmembrane</keyword>
<keyword evidence="2" id="KW-1133">Transmembrane helix</keyword>
<keyword evidence="2" id="KW-0472">Membrane</keyword>
<evidence type="ECO:0000256" key="1">
    <source>
        <dbReference type="SAM" id="MobiDB-lite"/>
    </source>
</evidence>
<feature type="transmembrane region" description="Helical" evidence="2">
    <location>
        <begin position="45"/>
        <end position="63"/>
    </location>
</feature>
<dbReference type="OrthoDB" id="5279542at2759"/>
<feature type="region of interest" description="Disordered" evidence="1">
    <location>
        <begin position="215"/>
        <end position="239"/>
    </location>
</feature>
<reference evidence="3" key="2">
    <citation type="submission" date="2020-05" db="EMBL/GenBank/DDBJ databases">
        <authorList>
            <person name="Kim H.-S."/>
            <person name="Proctor R.H."/>
            <person name="Brown D.W."/>
        </authorList>
    </citation>
    <scope>NUCLEOTIDE SEQUENCE</scope>
    <source>
        <strain evidence="3">NRRL 22465</strain>
    </source>
</reference>
<dbReference type="AlphaFoldDB" id="A0A8H4XM13"/>
<evidence type="ECO:0000256" key="2">
    <source>
        <dbReference type="SAM" id="Phobius"/>
    </source>
</evidence>
<protein>
    <submittedName>
        <fullName evidence="3">Uncharacterized protein</fullName>
    </submittedName>
</protein>
<keyword evidence="4" id="KW-1185">Reference proteome</keyword>
<dbReference type="Proteomes" id="UP000635477">
    <property type="component" value="Unassembled WGS sequence"/>
</dbReference>
<reference evidence="3" key="1">
    <citation type="journal article" date="2020" name="BMC Genomics">
        <title>Correction to: Identification and distribution of gene clusters required for synthesis of sphingolipid metabolism inhibitors in diverse species of the filamentous fungus Fusarium.</title>
        <authorList>
            <person name="Kim H.S."/>
            <person name="Lohmar J.M."/>
            <person name="Busman M."/>
            <person name="Brown D.W."/>
            <person name="Naumann T.A."/>
            <person name="Divon H.H."/>
            <person name="Lysoe E."/>
            <person name="Uhlig S."/>
            <person name="Proctor R.H."/>
        </authorList>
    </citation>
    <scope>NUCLEOTIDE SEQUENCE</scope>
    <source>
        <strain evidence="3">NRRL 22465</strain>
    </source>
</reference>
<feature type="transmembrane region" description="Helical" evidence="2">
    <location>
        <begin position="103"/>
        <end position="127"/>
    </location>
</feature>
<feature type="compositionally biased region" description="Pro residues" evidence="1">
    <location>
        <begin position="221"/>
        <end position="232"/>
    </location>
</feature>
<accession>A0A8H4XM13</accession>
<feature type="region of interest" description="Disordered" evidence="1">
    <location>
        <begin position="1"/>
        <end position="21"/>
    </location>
</feature>
<dbReference type="EMBL" id="JABEYC010000289">
    <property type="protein sequence ID" value="KAF4979508.1"/>
    <property type="molecule type" value="Genomic_DNA"/>
</dbReference>